<accession>A0AAD2Q6K4</accession>
<gene>
    <name evidence="2" type="ORF">MYCIT1_LOCUS32424</name>
    <name evidence="1" type="ORF">MYCIT1_LOCUS6922</name>
</gene>
<reference evidence="2" key="1">
    <citation type="submission" date="2023-11" db="EMBL/GenBank/DDBJ databases">
        <authorList>
            <person name="De Vega J J."/>
            <person name="De Vega J J."/>
        </authorList>
    </citation>
    <scope>NUCLEOTIDE SEQUENCE</scope>
</reference>
<keyword evidence="3" id="KW-1185">Reference proteome</keyword>
<evidence type="ECO:0000313" key="2">
    <source>
        <dbReference type="EMBL" id="CAK5281365.1"/>
    </source>
</evidence>
<dbReference type="EMBL" id="CAVNYO010000098">
    <property type="protein sequence ID" value="CAK5265722.1"/>
    <property type="molecule type" value="Genomic_DNA"/>
</dbReference>
<protein>
    <submittedName>
        <fullName evidence="2">Uncharacterized protein</fullName>
    </submittedName>
</protein>
<dbReference type="AlphaFoldDB" id="A0AAD2Q6K4"/>
<dbReference type="EMBL" id="CAVNYO010000444">
    <property type="protein sequence ID" value="CAK5281365.1"/>
    <property type="molecule type" value="Genomic_DNA"/>
</dbReference>
<proteinExistence type="predicted"/>
<evidence type="ECO:0000313" key="1">
    <source>
        <dbReference type="EMBL" id="CAK5265722.1"/>
    </source>
</evidence>
<organism evidence="2 3">
    <name type="scientific">Mycena citricolor</name>
    <dbReference type="NCBI Taxonomy" id="2018698"/>
    <lineage>
        <taxon>Eukaryota</taxon>
        <taxon>Fungi</taxon>
        <taxon>Dikarya</taxon>
        <taxon>Basidiomycota</taxon>
        <taxon>Agaricomycotina</taxon>
        <taxon>Agaricomycetes</taxon>
        <taxon>Agaricomycetidae</taxon>
        <taxon>Agaricales</taxon>
        <taxon>Marasmiineae</taxon>
        <taxon>Mycenaceae</taxon>
        <taxon>Mycena</taxon>
    </lineage>
</organism>
<name>A0AAD2Q6K4_9AGAR</name>
<sequence>MPTGRLAKKPIRNEASAATAAVEIMRSFRTSPRQTSYSGLEPFGQWSGVGQTQVAPESARIAAFTEI</sequence>
<comment type="caution">
    <text evidence="2">The sequence shown here is derived from an EMBL/GenBank/DDBJ whole genome shotgun (WGS) entry which is preliminary data.</text>
</comment>
<evidence type="ECO:0000313" key="3">
    <source>
        <dbReference type="Proteomes" id="UP001295794"/>
    </source>
</evidence>
<dbReference type="Proteomes" id="UP001295794">
    <property type="component" value="Unassembled WGS sequence"/>
</dbReference>